<dbReference type="GO" id="GO:0008641">
    <property type="term" value="F:ubiquitin-like modifier activating enzyme activity"/>
    <property type="evidence" value="ECO:0007669"/>
    <property type="project" value="InterPro"/>
</dbReference>
<dbReference type="PANTHER" id="PTHR10953">
    <property type="entry name" value="UBIQUITIN-ACTIVATING ENZYME E1"/>
    <property type="match status" value="1"/>
</dbReference>
<keyword evidence="5" id="KW-1185">Reference proteome</keyword>
<dbReference type="Proteomes" id="UP000274822">
    <property type="component" value="Unassembled WGS sequence"/>
</dbReference>
<comment type="caution">
    <text evidence="4">The sequence shown here is derived from an EMBL/GenBank/DDBJ whole genome shotgun (WGS) entry which is preliminary data.</text>
</comment>
<evidence type="ECO:0000313" key="5">
    <source>
        <dbReference type="Proteomes" id="UP000274822"/>
    </source>
</evidence>
<dbReference type="PRINTS" id="PR01849">
    <property type="entry name" value="UBIQUITINACT"/>
</dbReference>
<dbReference type="InterPro" id="IPR045886">
    <property type="entry name" value="ThiF/MoeB/HesA"/>
</dbReference>
<evidence type="ECO:0000313" key="4">
    <source>
        <dbReference type="EMBL" id="RUS31473.1"/>
    </source>
</evidence>
<reference evidence="4 5" key="1">
    <citation type="journal article" date="2018" name="New Phytol.">
        <title>Phylogenomics of Endogonaceae and evolution of mycorrhizas within Mucoromycota.</title>
        <authorList>
            <person name="Chang Y."/>
            <person name="Desiro A."/>
            <person name="Na H."/>
            <person name="Sandor L."/>
            <person name="Lipzen A."/>
            <person name="Clum A."/>
            <person name="Barry K."/>
            <person name="Grigoriev I.V."/>
            <person name="Martin F.M."/>
            <person name="Stajich J.E."/>
            <person name="Smith M.E."/>
            <person name="Bonito G."/>
            <person name="Spatafora J.W."/>
        </authorList>
    </citation>
    <scope>NUCLEOTIDE SEQUENCE [LARGE SCALE GENOMIC DNA]</scope>
    <source>
        <strain evidence="4 5">AD002</strain>
    </source>
</reference>
<dbReference type="GO" id="GO:0016779">
    <property type="term" value="F:nucleotidyltransferase activity"/>
    <property type="evidence" value="ECO:0007669"/>
    <property type="project" value="TreeGrafter"/>
</dbReference>
<dbReference type="EMBL" id="RBNJ01002921">
    <property type="protein sequence ID" value="RUS31473.1"/>
    <property type="molecule type" value="Genomic_DNA"/>
</dbReference>
<dbReference type="Gene3D" id="3.40.50.12550">
    <property type="entry name" value="Ubiquitin-activating enzyme E1, inactive adenylation domain, subdomain 2"/>
    <property type="match status" value="1"/>
</dbReference>
<dbReference type="Pfam" id="PF00899">
    <property type="entry name" value="ThiF"/>
    <property type="match status" value="1"/>
</dbReference>
<dbReference type="Gene3D" id="3.40.50.720">
    <property type="entry name" value="NAD(P)-binding Rossmann-like Domain"/>
    <property type="match status" value="1"/>
</dbReference>
<comment type="similarity">
    <text evidence="1">Belongs to the ubiquitin-activating E1 family.</text>
</comment>
<sequence>IGDDARLKLGFPCSTNTFLGFSRLIISTFLTTLVHVHLPAHPTRFPNIAMAQHETSLAALFSRQHSILDPNVPTTSRLLLVGTGATGVEIVRSLLMAARFQRIVILDDAKIKVSHLDMGSPYFFQEDQDQPRLETVITRLSESHRGTNLEYIDLPPELFCNNKEIRDKILQDISPQMVLCSGISRLDCVDVDGSCRRLQIPFGVAESFGLLCRAFFDWGPSFEYSLAGNLAKREFLIENIVSDDLHAVCIYAPNFCPKNILTRFYSRGQILAEGNARLHSVLEESSRCVIIIDEPEVYEKVKNAFEILPEIRCEILPARHEAQHKSLKRELKSFKKQRKNFMATAILDQSLAVERALDALYKFRRQHEGRFPDPADPMELDHALSSMPDINKLNPLFREWLRKALLTARGQFVCTDSYIANWLCSEVIKFFAKKYEPNPEQSHARGFVQVCHPGVLDPSMLTQPPDGDRLAGPRMCLGADIVEKLGSLRLAVIGAGALGCEDAKNLVGIGAGRKSLSGRILYFDDDFVSHSNPTRQFCFTEDDAKRRSPKAATLVKFMTHRRPDIAMQAYEIRVGPGGHPMFDTSDAIVVSPDSQLARFHCLMQCMLRGLPYFNAGTGGLSAGADSFVSGVCFQELSEPRRERMPCQFVEPPKIVSSKEEIAEYAIALSRRILPLVDVEEGNTSRIMKLLSEWFPNRNLDGDTAFVSISADAANAFRDHKGCSIPLAEHRGFSKDCPKHMMLANTVASQLGIAYFVSQENYNYTELVYAKAGVQPAIITSTAIASSVRTFNLVSWVVSKQRKTTPTLLELRTIGSRLILMNADAKTKPPSCVSVLENRNLTGETFEEIIKLSKSMTSETISDILEEGFQICKAYIPGDSEDGEVDLAEPVVIRFDQEFILPPTFVKYELRRDSAVLYYYLGIASSVRFLNSTLKYLSANNDEN</sequence>
<evidence type="ECO:0000256" key="2">
    <source>
        <dbReference type="ARBA" id="ARBA00043952"/>
    </source>
</evidence>
<gene>
    <name evidence="4" type="ORF">BC938DRAFT_477747</name>
</gene>
<dbReference type="InterPro" id="IPR035985">
    <property type="entry name" value="Ubiquitin-activating_enz"/>
</dbReference>
<feature type="non-terminal residue" evidence="4">
    <location>
        <position position="1"/>
    </location>
</feature>
<comment type="pathway">
    <text evidence="2">Protein modification.</text>
</comment>
<dbReference type="InterPro" id="IPR000011">
    <property type="entry name" value="UBQ/SUMO-activ_enz_E1-like"/>
</dbReference>
<dbReference type="GO" id="GO:0005737">
    <property type="term" value="C:cytoplasm"/>
    <property type="evidence" value="ECO:0007669"/>
    <property type="project" value="TreeGrafter"/>
</dbReference>
<name>A0A433QNW1_9FUNG</name>
<dbReference type="Gene3D" id="3.50.50.80">
    <property type="entry name" value="Ubiquitin-activating enzyme E1, inactive adenylation domain, subdomain 1"/>
    <property type="match status" value="1"/>
</dbReference>
<dbReference type="GO" id="GO:0004792">
    <property type="term" value="F:thiosulfate-cyanide sulfurtransferase activity"/>
    <property type="evidence" value="ECO:0007669"/>
    <property type="project" value="TreeGrafter"/>
</dbReference>
<proteinExistence type="inferred from homology"/>
<organism evidence="4 5">
    <name type="scientific">Jimgerdemannia flammicorona</name>
    <dbReference type="NCBI Taxonomy" id="994334"/>
    <lineage>
        <taxon>Eukaryota</taxon>
        <taxon>Fungi</taxon>
        <taxon>Fungi incertae sedis</taxon>
        <taxon>Mucoromycota</taxon>
        <taxon>Mucoromycotina</taxon>
        <taxon>Endogonomycetes</taxon>
        <taxon>Endogonales</taxon>
        <taxon>Endogonaceae</taxon>
        <taxon>Jimgerdemannia</taxon>
    </lineage>
</organism>
<dbReference type="AlphaFoldDB" id="A0A433QNW1"/>
<feature type="domain" description="THIF-type NAD/FAD binding fold" evidence="3">
    <location>
        <begin position="478"/>
        <end position="831"/>
    </location>
</feature>
<dbReference type="PANTHER" id="PTHR10953:SF102">
    <property type="entry name" value="ADENYLYLTRANSFERASE AND SULFURTRANSFERASE MOCS3"/>
    <property type="match status" value="1"/>
</dbReference>
<protein>
    <recommendedName>
        <fullName evidence="3">THIF-type NAD/FAD binding fold domain-containing protein</fullName>
    </recommendedName>
</protein>
<evidence type="ECO:0000259" key="3">
    <source>
        <dbReference type="Pfam" id="PF00899"/>
    </source>
</evidence>
<evidence type="ECO:0000256" key="1">
    <source>
        <dbReference type="ARBA" id="ARBA00005673"/>
    </source>
</evidence>
<dbReference type="InterPro" id="IPR000594">
    <property type="entry name" value="ThiF_NAD_FAD-bd"/>
</dbReference>
<dbReference type="InterPro" id="IPR042449">
    <property type="entry name" value="Ub-E1_IAD_1"/>
</dbReference>
<accession>A0A433QNW1</accession>
<dbReference type="SUPFAM" id="SSF69572">
    <property type="entry name" value="Activating enzymes of the ubiquitin-like proteins"/>
    <property type="match status" value="2"/>
</dbReference>